<gene>
    <name evidence="1" type="ORF">CH63R_02346</name>
</gene>
<evidence type="ECO:0000313" key="1">
    <source>
        <dbReference type="EMBL" id="OBR13620.1"/>
    </source>
</evidence>
<dbReference type="KEGG" id="chig:CH63R_02346"/>
<proteinExistence type="predicted"/>
<dbReference type="AlphaFoldDB" id="A0A1B7YNK2"/>
<comment type="caution">
    <text evidence="1">The sequence shown here is derived from an EMBL/GenBank/DDBJ whole genome shotgun (WGS) entry which is preliminary data.</text>
</comment>
<name>A0A1B7YNK2_COLHI</name>
<protein>
    <submittedName>
        <fullName evidence="1">Uncharacterized protein</fullName>
    </submittedName>
</protein>
<evidence type="ECO:0000313" key="2">
    <source>
        <dbReference type="Proteomes" id="UP000092177"/>
    </source>
</evidence>
<reference evidence="2" key="1">
    <citation type="journal article" date="2017" name="BMC Genomics">
        <title>Gapless genome assembly of Colletotrichum higginsianum reveals chromosome structure and association of transposable elements with secondary metabolite gene clusters.</title>
        <authorList>
            <person name="Dallery J.-F."/>
            <person name="Lapalu N."/>
            <person name="Zampounis A."/>
            <person name="Pigne S."/>
            <person name="Luyten I."/>
            <person name="Amselem J."/>
            <person name="Wittenberg A.H.J."/>
            <person name="Zhou S."/>
            <person name="de Queiroz M.V."/>
            <person name="Robin G.P."/>
            <person name="Auger A."/>
            <person name="Hainaut M."/>
            <person name="Henrissat B."/>
            <person name="Kim K.-T."/>
            <person name="Lee Y.-H."/>
            <person name="Lespinet O."/>
            <person name="Schwartz D.C."/>
            <person name="Thon M.R."/>
            <person name="O'Connell R.J."/>
        </authorList>
    </citation>
    <scope>NUCLEOTIDE SEQUENCE [LARGE SCALE GENOMIC DNA]</scope>
    <source>
        <strain evidence="2">IMI 349063</strain>
    </source>
</reference>
<dbReference type="Proteomes" id="UP000092177">
    <property type="component" value="Chromosome 2"/>
</dbReference>
<accession>A0A1B7YNK2</accession>
<dbReference type="EMBL" id="LTAN01000002">
    <property type="protein sequence ID" value="OBR13620.1"/>
    <property type="molecule type" value="Genomic_DNA"/>
</dbReference>
<dbReference type="GeneID" id="28861428"/>
<keyword evidence="2" id="KW-1185">Reference proteome</keyword>
<sequence>MLTMSEPRFDLCCLPDFRHTQDHHQADYIREEFRRVFPGRQLCAAALKPRIASHRRVPDLQTAALPCFTPFACCISSRFWPSSLWPNDGTKLAGSTDGLSWQPSGPSSRAPFTAFTTYIWVTASTFVSQSGFNASTFYVVIDVSIHAANEVFRDMIPA</sequence>
<dbReference type="RefSeq" id="XP_018162137.1">
    <property type="nucleotide sequence ID" value="XM_018297321.1"/>
</dbReference>
<organism evidence="1 2">
    <name type="scientific">Colletotrichum higginsianum (strain IMI 349063)</name>
    <name type="common">Crucifer anthracnose fungus</name>
    <dbReference type="NCBI Taxonomy" id="759273"/>
    <lineage>
        <taxon>Eukaryota</taxon>
        <taxon>Fungi</taxon>
        <taxon>Dikarya</taxon>
        <taxon>Ascomycota</taxon>
        <taxon>Pezizomycotina</taxon>
        <taxon>Sordariomycetes</taxon>
        <taxon>Hypocreomycetidae</taxon>
        <taxon>Glomerellales</taxon>
        <taxon>Glomerellaceae</taxon>
        <taxon>Colletotrichum</taxon>
        <taxon>Colletotrichum destructivum species complex</taxon>
    </lineage>
</organism>
<dbReference type="VEuPathDB" id="FungiDB:CH63R_02346"/>